<reference evidence="1 2" key="1">
    <citation type="submission" date="2018-07" db="EMBL/GenBank/DDBJ databases">
        <title>Freshwater and sediment microbial communities from various areas in North America, analyzing microbe dynamics in response to fracking.</title>
        <authorList>
            <person name="Lamendella R."/>
        </authorList>
    </citation>
    <scope>NUCLEOTIDE SEQUENCE [LARGE SCALE GENOMIC DNA]</scope>
    <source>
        <strain evidence="1 2">160A</strain>
    </source>
</reference>
<keyword evidence="2" id="KW-1185">Reference proteome</keyword>
<evidence type="ECO:0008006" key="3">
    <source>
        <dbReference type="Google" id="ProtNLM"/>
    </source>
</evidence>
<organism evidence="1 2">
    <name type="scientific">Marinilabilia salmonicolor</name>
    <dbReference type="NCBI Taxonomy" id="989"/>
    <lineage>
        <taxon>Bacteria</taxon>
        <taxon>Pseudomonadati</taxon>
        <taxon>Bacteroidota</taxon>
        <taxon>Bacteroidia</taxon>
        <taxon>Marinilabiliales</taxon>
        <taxon>Marinilabiliaceae</taxon>
        <taxon>Marinilabilia</taxon>
    </lineage>
</organism>
<gene>
    <name evidence="1" type="ORF">DFO77_10335</name>
</gene>
<proteinExistence type="predicted"/>
<dbReference type="PROSITE" id="PS51257">
    <property type="entry name" value="PROKAR_LIPOPROTEIN"/>
    <property type="match status" value="1"/>
</dbReference>
<dbReference type="AlphaFoldDB" id="A0A368VE91"/>
<evidence type="ECO:0000313" key="1">
    <source>
        <dbReference type="EMBL" id="RCW38570.1"/>
    </source>
</evidence>
<dbReference type="EMBL" id="QPIZ01000003">
    <property type="protein sequence ID" value="RCW38570.1"/>
    <property type="molecule type" value="Genomic_DNA"/>
</dbReference>
<dbReference type="Proteomes" id="UP000252733">
    <property type="component" value="Unassembled WGS sequence"/>
</dbReference>
<sequence>MLGKSSIRPLYSNFIRMKKSIVLIMFTVFVVSGCDFIDKIKEFLGVTVPNATEEAVAVIDRGISELSVASADWQDVLTGVLEDLPEDVQSTIRTEVSELMQRGIATTGTELRCNVDFLRIRMRQGLERIKARILGTELPPLEPQLCQVVPSAIDMSLNQNRRNKIEFFGYDFDRTEITVLLIEGNRQIDISRNLDRPSHYHMTLNLGSSGANLTAQSSRIILKWGGREISSIGIIQPEPNICQTRMDNFRPANVSLMPAHATKPGKSRGDKEFDGHGPYMYCHVKLINERTRLRAKVYVTASETRRDWTYGKAERIFTIYTPDPGYEIEEVISSVVASYSYTDNDHAEDVFAGSGPVQKFKFNGDGGGSDIGRNTKVEIQFNALRVQLKETGNCVSSAMIRSIQLQDAISPVLIRKMERTPQIRFLAPSEYQLRDSLIQ</sequence>
<protein>
    <recommendedName>
        <fullName evidence="3">Lipoprotein</fullName>
    </recommendedName>
</protein>
<comment type="caution">
    <text evidence="1">The sequence shown here is derived from an EMBL/GenBank/DDBJ whole genome shotgun (WGS) entry which is preliminary data.</text>
</comment>
<accession>A0A368VE91</accession>
<evidence type="ECO:0000313" key="2">
    <source>
        <dbReference type="Proteomes" id="UP000252733"/>
    </source>
</evidence>
<name>A0A368VE91_9BACT</name>